<gene>
    <name evidence="1" type="ORF">S06H3_01107</name>
</gene>
<dbReference type="AlphaFoldDB" id="X1LNV2"/>
<dbReference type="EMBL" id="BARV01000256">
    <property type="protein sequence ID" value="GAH95833.1"/>
    <property type="molecule type" value="Genomic_DNA"/>
</dbReference>
<sequence>MPPDINKLKSGVAALLIGWVVFIDNHAHQLFVSLTPKPSGYDQHGRPVFISEGQARRLVAKVIGYITKAQGFAPDYICFHELQKNGNHHYHLVMSNINLSLPEFGPIKERCDSKGYKHLCLTGLEIKARDIMGSSCFRLWGGLDANLTASFYLSRDLLKQDRDGQGVEISPHYGKRDRKRKQLSFAMSVWSTRLRTEATIQD</sequence>
<comment type="caution">
    <text evidence="1">The sequence shown here is derived from an EMBL/GenBank/DDBJ whole genome shotgun (WGS) entry which is preliminary data.</text>
</comment>
<proteinExistence type="predicted"/>
<organism evidence="1">
    <name type="scientific">marine sediment metagenome</name>
    <dbReference type="NCBI Taxonomy" id="412755"/>
    <lineage>
        <taxon>unclassified sequences</taxon>
        <taxon>metagenomes</taxon>
        <taxon>ecological metagenomes</taxon>
    </lineage>
</organism>
<accession>X1LNV2</accession>
<name>X1LNV2_9ZZZZ</name>
<protein>
    <submittedName>
        <fullName evidence="1">Uncharacterized protein</fullName>
    </submittedName>
</protein>
<evidence type="ECO:0000313" key="1">
    <source>
        <dbReference type="EMBL" id="GAH95833.1"/>
    </source>
</evidence>
<reference evidence="1" key="1">
    <citation type="journal article" date="2014" name="Front. Microbiol.">
        <title>High frequency of phylogenetically diverse reductive dehalogenase-homologous genes in deep subseafloor sedimentary metagenomes.</title>
        <authorList>
            <person name="Kawai M."/>
            <person name="Futagami T."/>
            <person name="Toyoda A."/>
            <person name="Takaki Y."/>
            <person name="Nishi S."/>
            <person name="Hori S."/>
            <person name="Arai W."/>
            <person name="Tsubouchi T."/>
            <person name="Morono Y."/>
            <person name="Uchiyama I."/>
            <person name="Ito T."/>
            <person name="Fujiyama A."/>
            <person name="Inagaki F."/>
            <person name="Takami H."/>
        </authorList>
    </citation>
    <scope>NUCLEOTIDE SEQUENCE</scope>
    <source>
        <strain evidence="1">Expedition CK06-06</strain>
    </source>
</reference>